<sequence>MRGEAVGGVLTVLVLPLAAMALTFLVVLAIAPY</sequence>
<dbReference type="Proteomes" id="UP000006728">
    <property type="component" value="Chromosome"/>
</dbReference>
<dbReference type="KEGG" id="sen:SACE_6777"/>
<name>A4FPG7_SACEN</name>
<dbReference type="HOGENOM" id="CLU_3383633_0_0_11"/>
<evidence type="ECO:0000313" key="1">
    <source>
        <dbReference type="EMBL" id="CAM05942.1"/>
    </source>
</evidence>
<dbReference type="AlphaFoldDB" id="A4FPG7"/>
<evidence type="ECO:0000313" key="2">
    <source>
        <dbReference type="Proteomes" id="UP000006728"/>
    </source>
</evidence>
<keyword evidence="2" id="KW-1185">Reference proteome</keyword>
<organism evidence="1 2">
    <name type="scientific">Saccharopolyspora erythraea (strain ATCC 11635 / DSM 40517 / JCM 4748 / NBRC 13426 / NCIMB 8594 / NRRL 2338)</name>
    <dbReference type="NCBI Taxonomy" id="405948"/>
    <lineage>
        <taxon>Bacteria</taxon>
        <taxon>Bacillati</taxon>
        <taxon>Actinomycetota</taxon>
        <taxon>Actinomycetes</taxon>
        <taxon>Pseudonocardiales</taxon>
        <taxon>Pseudonocardiaceae</taxon>
        <taxon>Saccharopolyspora</taxon>
    </lineage>
</organism>
<accession>A4FPG7</accession>
<dbReference type="EMBL" id="AM420293">
    <property type="protein sequence ID" value="CAM05942.1"/>
    <property type="molecule type" value="Genomic_DNA"/>
</dbReference>
<dbReference type="STRING" id="405948.SACE_6777"/>
<protein>
    <submittedName>
        <fullName evidence="1">Uncharacterized protein</fullName>
    </submittedName>
</protein>
<proteinExistence type="predicted"/>
<gene>
    <name evidence="1" type="ordered locus">SACE_6777</name>
</gene>
<reference evidence="1 2" key="1">
    <citation type="journal article" date="2007" name="Nat. Biotechnol.">
        <title>Complete genome sequence of the erythromycin-producing bacterium Saccharopolyspora erythraea NRRL23338.</title>
        <authorList>
            <person name="Oliynyk M."/>
            <person name="Samborskyy M."/>
            <person name="Lester J.B."/>
            <person name="Mironenko T."/>
            <person name="Scott N."/>
            <person name="Dickens S."/>
            <person name="Haydock S.F."/>
            <person name="Leadlay P.F."/>
        </authorList>
    </citation>
    <scope>NUCLEOTIDE SEQUENCE [LARGE SCALE GENOMIC DNA]</scope>
    <source>
        <strain evidence="2">ATCC 11635 / DSM 40517 / JCM 4748 / NBRC 13426 / NCIMB 8594 / NRRL 2338</strain>
    </source>
</reference>